<organism evidence="9 10">
    <name type="scientific">Sulfurimonas diazotrophicus</name>
    <dbReference type="NCBI Taxonomy" id="3131939"/>
    <lineage>
        <taxon>Bacteria</taxon>
        <taxon>Pseudomonadati</taxon>
        <taxon>Campylobacterota</taxon>
        <taxon>Epsilonproteobacteria</taxon>
        <taxon>Campylobacterales</taxon>
        <taxon>Sulfurimonadaceae</taxon>
        <taxon>Sulfurimonas</taxon>
    </lineage>
</organism>
<feature type="chain" id="PRO_5046764082" evidence="8">
    <location>
        <begin position="23"/>
        <end position="457"/>
    </location>
</feature>
<keyword evidence="5 8" id="KW-0732">Signal</keyword>
<proteinExistence type="inferred from homology"/>
<keyword evidence="6" id="KW-0472">Membrane</keyword>
<evidence type="ECO:0000256" key="1">
    <source>
        <dbReference type="ARBA" id="ARBA00004571"/>
    </source>
</evidence>
<sequence>MTRTIKLAMAAAMALTATSAFATNGDNLMGLGAKARGMGGVGIATAFGAESGLANPALLSAVKSNEISFGGTLFMPKVDFESNAFAEAYSAATATPVMPVSSDTSKADMSMIPEVALASRINENVVVGIGMFGVAGMGTDYRDTLDGNTGVSSNGSFGMRTNLQLMRFAVPVSYSNSGFSVGVAPMLQYGSLNIAYAMPLATGGIDPQGSGVSEDFGFGYEIGVAYDAGAVGITGLTFGAKYQSAIDMTYDHTLEVTSQAFGLTGIDDHLEQPAEIGVGISYDILGSGNTIAFDYKQIRWADAKGYKDFEWDNQNVFSVGYEYTRNNWAVRLGYNFAENPIQEQAGASMMAPGEYDGAVKNFFNLAGFPAVVESHVTAGGTYSFTKMLSVDAAFVYAPEVSFSYDTSAMGQGLAYNMVLQNGGTPTDAANAAGATANSSADVKHSQTGVTVQLNYAF</sequence>
<dbReference type="Gene3D" id="2.40.160.60">
    <property type="entry name" value="Outer membrane protein transport protein (OMPP1/FadL/TodX)"/>
    <property type="match status" value="1"/>
</dbReference>
<gene>
    <name evidence="9" type="ORF">WCY31_09460</name>
</gene>
<evidence type="ECO:0000256" key="3">
    <source>
        <dbReference type="ARBA" id="ARBA00022452"/>
    </source>
</evidence>
<evidence type="ECO:0000256" key="2">
    <source>
        <dbReference type="ARBA" id="ARBA00008163"/>
    </source>
</evidence>
<accession>A0ABZ3H7F7</accession>
<comment type="subcellular location">
    <subcellularLocation>
        <location evidence="1">Cell outer membrane</location>
        <topology evidence="1">Multi-pass membrane protein</topology>
    </subcellularLocation>
</comment>
<evidence type="ECO:0000256" key="7">
    <source>
        <dbReference type="ARBA" id="ARBA00023237"/>
    </source>
</evidence>
<keyword evidence="3" id="KW-1134">Transmembrane beta strand</keyword>
<reference evidence="9 10" key="1">
    <citation type="submission" date="2024-03" db="EMBL/GenBank/DDBJ databases">
        <title>Sulfurimonas sp. HSL3-1.</title>
        <authorList>
            <person name="Wang S."/>
        </authorList>
    </citation>
    <scope>NUCLEOTIDE SEQUENCE [LARGE SCALE GENOMIC DNA]</scope>
    <source>
        <strain evidence="9 10">HSL3-1</strain>
    </source>
</reference>
<keyword evidence="4" id="KW-0812">Transmembrane</keyword>
<keyword evidence="7" id="KW-0998">Cell outer membrane</keyword>
<evidence type="ECO:0000313" key="9">
    <source>
        <dbReference type="EMBL" id="XAU14475.1"/>
    </source>
</evidence>
<protein>
    <submittedName>
        <fullName evidence="9">Outer membrane protein transport protein</fullName>
    </submittedName>
</protein>
<comment type="similarity">
    <text evidence="2">Belongs to the OmpP1/FadL family.</text>
</comment>
<dbReference type="EMBL" id="CP147920">
    <property type="protein sequence ID" value="XAU14475.1"/>
    <property type="molecule type" value="Genomic_DNA"/>
</dbReference>
<dbReference type="Proteomes" id="UP001447842">
    <property type="component" value="Chromosome"/>
</dbReference>
<evidence type="ECO:0000256" key="5">
    <source>
        <dbReference type="ARBA" id="ARBA00022729"/>
    </source>
</evidence>
<dbReference type="PANTHER" id="PTHR35093:SF8">
    <property type="entry name" value="OUTER MEMBRANE PROTEIN NMB0088-RELATED"/>
    <property type="match status" value="1"/>
</dbReference>
<evidence type="ECO:0000256" key="4">
    <source>
        <dbReference type="ARBA" id="ARBA00022692"/>
    </source>
</evidence>
<dbReference type="RefSeq" id="WP_345972198.1">
    <property type="nucleotide sequence ID" value="NZ_CP147920.1"/>
</dbReference>
<feature type="signal peptide" evidence="8">
    <location>
        <begin position="1"/>
        <end position="22"/>
    </location>
</feature>
<dbReference type="InterPro" id="IPR005017">
    <property type="entry name" value="OMPP1/FadL/TodX"/>
</dbReference>
<evidence type="ECO:0000256" key="6">
    <source>
        <dbReference type="ARBA" id="ARBA00023136"/>
    </source>
</evidence>
<evidence type="ECO:0000256" key="8">
    <source>
        <dbReference type="SAM" id="SignalP"/>
    </source>
</evidence>
<dbReference type="SUPFAM" id="SSF56935">
    <property type="entry name" value="Porins"/>
    <property type="match status" value="1"/>
</dbReference>
<dbReference type="Pfam" id="PF03349">
    <property type="entry name" value="Toluene_X"/>
    <property type="match status" value="1"/>
</dbReference>
<evidence type="ECO:0000313" key="10">
    <source>
        <dbReference type="Proteomes" id="UP001447842"/>
    </source>
</evidence>
<keyword evidence="10" id="KW-1185">Reference proteome</keyword>
<name>A0ABZ3H7F7_9BACT</name>
<dbReference type="PANTHER" id="PTHR35093">
    <property type="entry name" value="OUTER MEMBRANE PROTEIN NMB0088-RELATED"/>
    <property type="match status" value="1"/>
</dbReference>